<gene>
    <name evidence="8" type="ORF">BIFANG_03752</name>
</gene>
<comment type="caution">
    <text evidence="8">The sequence shown here is derived from an EMBL/GenBank/DDBJ whole genome shotgun (WGS) entry which is preliminary data.</text>
</comment>
<name>C4FHB6_9BIFI</name>
<dbReference type="GO" id="GO:0016616">
    <property type="term" value="F:oxidoreductase activity, acting on the CH-OH group of donors, NAD or NADP as acceptor"/>
    <property type="evidence" value="ECO:0007669"/>
    <property type="project" value="UniProtKB-ARBA"/>
</dbReference>
<feature type="binding site" evidence="5">
    <location>
        <position position="124"/>
    </location>
    <ligand>
        <name>substrate</name>
    </ligand>
</feature>
<dbReference type="HOGENOM" id="CLU_023205_0_3_11"/>
<evidence type="ECO:0000256" key="1">
    <source>
        <dbReference type="ARBA" id="ARBA00007905"/>
    </source>
</evidence>
<comment type="similarity">
    <text evidence="1">Belongs to the aldo/keto reductase family.</text>
</comment>
<evidence type="ECO:0000313" key="8">
    <source>
        <dbReference type="EMBL" id="EEP20429.1"/>
    </source>
</evidence>
<dbReference type="CDD" id="cd19133">
    <property type="entry name" value="AKR_AKR5F1"/>
    <property type="match status" value="1"/>
</dbReference>
<evidence type="ECO:0000256" key="3">
    <source>
        <dbReference type="ARBA" id="ARBA00023002"/>
    </source>
</evidence>
<evidence type="ECO:0000259" key="7">
    <source>
        <dbReference type="Pfam" id="PF00248"/>
    </source>
</evidence>
<organism evidence="8 9">
    <name type="scientific">Bifidobacterium angulatum DSM 20098 = JCM 7096</name>
    <dbReference type="NCBI Taxonomy" id="518635"/>
    <lineage>
        <taxon>Bacteria</taxon>
        <taxon>Bacillati</taxon>
        <taxon>Actinomycetota</taxon>
        <taxon>Actinomycetes</taxon>
        <taxon>Bifidobacteriales</taxon>
        <taxon>Bifidobacteriaceae</taxon>
        <taxon>Bifidobacterium</taxon>
    </lineage>
</organism>
<dbReference type="AlphaFoldDB" id="C4FHB6"/>
<dbReference type="Proteomes" id="UP000006408">
    <property type="component" value="Unassembled WGS sequence"/>
</dbReference>
<dbReference type="PIRSF" id="PIRSF000097">
    <property type="entry name" value="AKR"/>
    <property type="match status" value="1"/>
</dbReference>
<keyword evidence="9" id="KW-1185">Reference proteome</keyword>
<keyword evidence="3" id="KW-0560">Oxidoreductase</keyword>
<dbReference type="FunFam" id="3.20.20.100:FF:000015">
    <property type="entry name" value="Oxidoreductase, aldo/keto reductase family"/>
    <property type="match status" value="1"/>
</dbReference>
<proteinExistence type="inferred from homology"/>
<dbReference type="PROSITE" id="PS00798">
    <property type="entry name" value="ALDOKETO_REDUCTASE_1"/>
    <property type="match status" value="1"/>
</dbReference>
<dbReference type="PROSITE" id="PS00062">
    <property type="entry name" value="ALDOKETO_REDUCTASE_2"/>
    <property type="match status" value="1"/>
</dbReference>
<protein>
    <submittedName>
        <fullName evidence="8">Oxidoreductase, aldo/keto reductase family protein</fullName>
    </submittedName>
</protein>
<dbReference type="InterPro" id="IPR020471">
    <property type="entry name" value="AKR"/>
</dbReference>
<dbReference type="Gene3D" id="3.20.20.100">
    <property type="entry name" value="NADP-dependent oxidoreductase domain"/>
    <property type="match status" value="1"/>
</dbReference>
<evidence type="ECO:0000256" key="5">
    <source>
        <dbReference type="PIRSR" id="PIRSR000097-2"/>
    </source>
</evidence>
<dbReference type="PANTHER" id="PTHR43827">
    <property type="entry name" value="2,5-DIKETO-D-GLUCONIC ACID REDUCTASE"/>
    <property type="match status" value="1"/>
</dbReference>
<feature type="domain" description="NADP-dependent oxidoreductase" evidence="7">
    <location>
        <begin position="38"/>
        <end position="274"/>
    </location>
</feature>
<evidence type="ECO:0000256" key="2">
    <source>
        <dbReference type="ARBA" id="ARBA00022857"/>
    </source>
</evidence>
<feature type="site" description="Lowers pKa of active site Tyr" evidence="6">
    <location>
        <position position="91"/>
    </location>
</feature>
<evidence type="ECO:0000256" key="4">
    <source>
        <dbReference type="PIRSR" id="PIRSR000097-1"/>
    </source>
</evidence>
<sequence length="304" mass="34571">MDGIYADISYQRIHGRQNMEYVKLVNGVEIPKIGYGVFQISKDDAPRCVREAIETGYRHIDTAQSYFNEAEVGQGIKDSGIDRKELFLTTKIWISNYGYENTLKSVDVSLKKLGTDYLDLILLHQPFSDTYGAWRALEKLYRDGVIRAIGVSNFYPDRLADMVAFNEIAPMVNQVETNPINQQIEAHENMVKRGVAQEAWAPFGEGMQNMFSNPTLGKIGEAHGKSVAQVILRWLTQRDIIALPKSTHKERMEENLNIFDFQLSDDEMATIAGLDTKTSMFFRHDTPDAVDRFVGYVKDRAGRE</sequence>
<dbReference type="PRINTS" id="PR00069">
    <property type="entry name" value="ALDKETRDTASE"/>
</dbReference>
<evidence type="ECO:0000313" key="9">
    <source>
        <dbReference type="Proteomes" id="UP000006408"/>
    </source>
</evidence>
<dbReference type="PATRIC" id="fig|518635.7.peg.1571"/>
<dbReference type="EMBL" id="ABYS02000013">
    <property type="protein sequence ID" value="EEP20429.1"/>
    <property type="molecule type" value="Genomic_DNA"/>
</dbReference>
<evidence type="ECO:0000256" key="6">
    <source>
        <dbReference type="PIRSR" id="PIRSR000097-3"/>
    </source>
</evidence>
<reference evidence="8" key="1">
    <citation type="submission" date="2009-04" db="EMBL/GenBank/DDBJ databases">
        <authorList>
            <person name="Weinstock G."/>
            <person name="Sodergren E."/>
            <person name="Clifton S."/>
            <person name="Fulton L."/>
            <person name="Fulton B."/>
            <person name="Courtney L."/>
            <person name="Fronick C."/>
            <person name="Harrison M."/>
            <person name="Strong C."/>
            <person name="Farmer C."/>
            <person name="Delahaunty K."/>
            <person name="Markovic C."/>
            <person name="Hall O."/>
            <person name="Minx P."/>
            <person name="Tomlinson C."/>
            <person name="Mitreva M."/>
            <person name="Nelson J."/>
            <person name="Hou S."/>
            <person name="Wollam A."/>
            <person name="Pepin K.H."/>
            <person name="Johnson M."/>
            <person name="Bhonagiri V."/>
            <person name="Nash W.E."/>
            <person name="Warren W."/>
            <person name="Chinwalla A."/>
            <person name="Mardis E.R."/>
            <person name="Wilson R.K."/>
        </authorList>
    </citation>
    <scope>NUCLEOTIDE SEQUENCE [LARGE SCALE GENOMIC DNA]</scope>
    <source>
        <strain evidence="8">DSM 20098</strain>
    </source>
</reference>
<dbReference type="InterPro" id="IPR018170">
    <property type="entry name" value="Aldo/ket_reductase_CS"/>
</dbReference>
<feature type="active site" description="Proton donor" evidence="4">
    <location>
        <position position="66"/>
    </location>
</feature>
<accession>C4FHB6</accession>
<dbReference type="PANTHER" id="PTHR43827:SF3">
    <property type="entry name" value="NADP-DEPENDENT OXIDOREDUCTASE DOMAIN-CONTAINING PROTEIN"/>
    <property type="match status" value="1"/>
</dbReference>
<keyword evidence="2" id="KW-0521">NADP</keyword>
<dbReference type="Pfam" id="PF00248">
    <property type="entry name" value="Aldo_ket_red"/>
    <property type="match status" value="1"/>
</dbReference>
<dbReference type="eggNOG" id="COG0656">
    <property type="taxonomic scope" value="Bacteria"/>
</dbReference>
<dbReference type="SUPFAM" id="SSF51430">
    <property type="entry name" value="NAD(P)-linked oxidoreductase"/>
    <property type="match status" value="1"/>
</dbReference>
<dbReference type="PROSITE" id="PS00063">
    <property type="entry name" value="ALDOKETO_REDUCTASE_3"/>
    <property type="match status" value="1"/>
</dbReference>
<dbReference type="InterPro" id="IPR023210">
    <property type="entry name" value="NADP_OxRdtase_dom"/>
</dbReference>
<dbReference type="InterPro" id="IPR036812">
    <property type="entry name" value="NAD(P)_OxRdtase_dom_sf"/>
</dbReference>